<proteinExistence type="predicted"/>
<dbReference type="EMBL" id="MLJW01000048">
    <property type="protein sequence ID" value="OIR05727.1"/>
    <property type="molecule type" value="Genomic_DNA"/>
</dbReference>
<feature type="domain" description="N-acetyltransferase" evidence="3">
    <location>
        <begin position="5"/>
        <end position="171"/>
    </location>
</feature>
<dbReference type="GO" id="GO:0016747">
    <property type="term" value="F:acyltransferase activity, transferring groups other than amino-acyl groups"/>
    <property type="evidence" value="ECO:0007669"/>
    <property type="project" value="InterPro"/>
</dbReference>
<dbReference type="CDD" id="cd04301">
    <property type="entry name" value="NAT_SF"/>
    <property type="match status" value="1"/>
</dbReference>
<organism evidence="4">
    <name type="scientific">mine drainage metagenome</name>
    <dbReference type="NCBI Taxonomy" id="410659"/>
    <lineage>
        <taxon>unclassified sequences</taxon>
        <taxon>metagenomes</taxon>
        <taxon>ecological metagenomes</taxon>
    </lineage>
</organism>
<dbReference type="GO" id="GO:0008233">
    <property type="term" value="F:peptidase activity"/>
    <property type="evidence" value="ECO:0007669"/>
    <property type="project" value="UniProtKB-KW"/>
</dbReference>
<dbReference type="InterPro" id="IPR016181">
    <property type="entry name" value="Acyl_CoA_acyltransferase"/>
</dbReference>
<dbReference type="PANTHER" id="PTHR43877">
    <property type="entry name" value="AMINOALKYLPHOSPHONATE N-ACETYLTRANSFERASE-RELATED-RELATED"/>
    <property type="match status" value="1"/>
</dbReference>
<sequence length="190" mass="22121">MDQQIIITQINTGDAEELSALAKNIYQQHYLHLWEIGGADWYMHEYAYPENVLRKELEDSNNIYCIAYHKNKAIGYLKIKINETLKGFEELNALEVERIYIDESVTGKGIGKQLMQYVFNIAKQHKKDIVFLKAMDTSLDAIAFYRKLGFESCGTFQLPMPTFKLMKEEFRGMVVLKKNVASETWNKKFS</sequence>
<evidence type="ECO:0000259" key="3">
    <source>
        <dbReference type="PROSITE" id="PS51186"/>
    </source>
</evidence>
<accession>A0A1J5SBI7</accession>
<name>A0A1J5SBI7_9ZZZZ</name>
<dbReference type="GO" id="GO:0006508">
    <property type="term" value="P:proteolysis"/>
    <property type="evidence" value="ECO:0007669"/>
    <property type="project" value="UniProtKB-KW"/>
</dbReference>
<dbReference type="AlphaFoldDB" id="A0A1J5SBI7"/>
<protein>
    <submittedName>
        <fullName evidence="4">Protease synthase and sporulation negative regulatory protein PAI 1</fullName>
        <ecNumber evidence="4">2.3.1.-</ecNumber>
    </submittedName>
</protein>
<dbReference type="SUPFAM" id="SSF55729">
    <property type="entry name" value="Acyl-CoA N-acyltransferases (Nat)"/>
    <property type="match status" value="1"/>
</dbReference>
<dbReference type="EC" id="2.3.1.-" evidence="4"/>
<dbReference type="Pfam" id="PF00583">
    <property type="entry name" value="Acetyltransf_1"/>
    <property type="match status" value="1"/>
</dbReference>
<evidence type="ECO:0000256" key="1">
    <source>
        <dbReference type="ARBA" id="ARBA00022679"/>
    </source>
</evidence>
<keyword evidence="4" id="KW-0378">Hydrolase</keyword>
<dbReference type="InterPro" id="IPR050832">
    <property type="entry name" value="Bact_Acetyltransf"/>
</dbReference>
<gene>
    <name evidence="4" type="primary">paiA_2</name>
    <name evidence="4" type="ORF">GALL_121620</name>
</gene>
<keyword evidence="1 4" id="KW-0808">Transferase</keyword>
<dbReference type="Gene3D" id="3.40.630.30">
    <property type="match status" value="1"/>
</dbReference>
<keyword evidence="2 4" id="KW-0012">Acyltransferase</keyword>
<keyword evidence="4" id="KW-0645">Protease</keyword>
<comment type="caution">
    <text evidence="4">The sequence shown here is derived from an EMBL/GenBank/DDBJ whole genome shotgun (WGS) entry which is preliminary data.</text>
</comment>
<dbReference type="InterPro" id="IPR000182">
    <property type="entry name" value="GNAT_dom"/>
</dbReference>
<reference evidence="4" key="1">
    <citation type="submission" date="2016-10" db="EMBL/GenBank/DDBJ databases">
        <title>Sequence of Gallionella enrichment culture.</title>
        <authorList>
            <person name="Poehlein A."/>
            <person name="Muehling M."/>
            <person name="Daniel R."/>
        </authorList>
    </citation>
    <scope>NUCLEOTIDE SEQUENCE</scope>
</reference>
<dbReference type="PROSITE" id="PS51186">
    <property type="entry name" value="GNAT"/>
    <property type="match status" value="1"/>
</dbReference>
<evidence type="ECO:0000256" key="2">
    <source>
        <dbReference type="ARBA" id="ARBA00023315"/>
    </source>
</evidence>
<evidence type="ECO:0000313" key="4">
    <source>
        <dbReference type="EMBL" id="OIR05727.1"/>
    </source>
</evidence>